<dbReference type="Pfam" id="PF00563">
    <property type="entry name" value="EAL"/>
    <property type="match status" value="1"/>
</dbReference>
<dbReference type="RefSeq" id="WP_092046357.1">
    <property type="nucleotide sequence ID" value="NZ_FOTK01000056.1"/>
</dbReference>
<dbReference type="STRING" id="582667.SAMN05192568_105610"/>
<dbReference type="InterPro" id="IPR043128">
    <property type="entry name" value="Rev_trsase/Diguanyl_cyclase"/>
</dbReference>
<dbReference type="CDD" id="cd01949">
    <property type="entry name" value="GGDEF"/>
    <property type="match status" value="1"/>
</dbReference>
<dbReference type="SMART" id="SM00052">
    <property type="entry name" value="EAL"/>
    <property type="match status" value="1"/>
</dbReference>
<dbReference type="CDD" id="cd01948">
    <property type="entry name" value="EAL"/>
    <property type="match status" value="1"/>
</dbReference>
<dbReference type="Proteomes" id="UP000199048">
    <property type="component" value="Unassembled WGS sequence"/>
</dbReference>
<dbReference type="SUPFAM" id="SSF141868">
    <property type="entry name" value="EAL domain-like"/>
    <property type="match status" value="1"/>
</dbReference>
<dbReference type="EMBL" id="FOTK01000056">
    <property type="protein sequence ID" value="SFM78485.1"/>
    <property type="molecule type" value="Genomic_DNA"/>
</dbReference>
<name>A0A1I4TPB3_9HYPH</name>
<reference evidence="4" key="1">
    <citation type="submission" date="2016-10" db="EMBL/GenBank/DDBJ databases">
        <authorList>
            <person name="Varghese N."/>
            <person name="Submissions S."/>
        </authorList>
    </citation>
    <scope>NUCLEOTIDE SEQUENCE [LARGE SCALE GENOMIC DNA]</scope>
    <source>
        <strain evidence="4">BL36</strain>
    </source>
</reference>
<dbReference type="SUPFAM" id="SSF55073">
    <property type="entry name" value="Nucleotide cyclase"/>
    <property type="match status" value="1"/>
</dbReference>
<evidence type="ECO:0000259" key="1">
    <source>
        <dbReference type="PROSITE" id="PS50883"/>
    </source>
</evidence>
<sequence length="558" mass="61841">MTERSVTHLQNLLEVILQALPVGIVVHDDLGRCILANAATQQLGTKATRDLPRAALTHPDGVVVEPVGERMMEVQVRSVKVDEEVYTLTSLVDFTHHHRLQRDLINRAYIDALTGLPNRTMFEQSVEELVARAGRTDRFALAFIDLDNFKHINDYYSHAAGDAVLRRVSDRIRGALRASDMLARVGGDEFVLLLNPVTDRAATFAAITEISERLKQPCFIDGHEIFASASIGVSLFPDHGATYEILRCRADNAMYQVKGGVKGGVSLFDETMSHAATARMAVEQRLRLAIRDRRFCCAFQPKVDMRTHTVLGVEVLLRWRDEHGTIHTPGNFIGLAIELGLINEITLQVLSETIRSIPVIDDIFGTGVSISLNIAAKQACDVPFMTQFCDTLGKTGMASRFVLELTEEAFFTKGLFQREVLPCIRAVGARVSIDNFGVGYSSLAALAEITADELKIDRSFITDIHKRPRSQILLRAIESLGLALGMSVVAEGVETHEEVAYLLGATQIRCAQGYYFAKPMLIDQIDSTNERISAPRGIYQQRQISSGRAYETRKSALR</sequence>
<gene>
    <name evidence="3" type="ORF">SAMN05192568_105610</name>
</gene>
<dbReference type="PROSITE" id="PS50887">
    <property type="entry name" value="GGDEF"/>
    <property type="match status" value="1"/>
</dbReference>
<evidence type="ECO:0000313" key="3">
    <source>
        <dbReference type="EMBL" id="SFM78485.1"/>
    </source>
</evidence>
<keyword evidence="4" id="KW-1185">Reference proteome</keyword>
<organism evidence="3 4">
    <name type="scientific">Methylobacterium pseudosasicola</name>
    <dbReference type="NCBI Taxonomy" id="582667"/>
    <lineage>
        <taxon>Bacteria</taxon>
        <taxon>Pseudomonadati</taxon>
        <taxon>Pseudomonadota</taxon>
        <taxon>Alphaproteobacteria</taxon>
        <taxon>Hyphomicrobiales</taxon>
        <taxon>Methylobacteriaceae</taxon>
        <taxon>Methylobacterium</taxon>
    </lineage>
</organism>
<dbReference type="PANTHER" id="PTHR44757:SF2">
    <property type="entry name" value="BIOFILM ARCHITECTURE MAINTENANCE PROTEIN MBAA"/>
    <property type="match status" value="1"/>
</dbReference>
<dbReference type="Gene3D" id="3.20.20.450">
    <property type="entry name" value="EAL domain"/>
    <property type="match status" value="1"/>
</dbReference>
<dbReference type="InterPro" id="IPR052155">
    <property type="entry name" value="Biofilm_reg_signaling"/>
</dbReference>
<evidence type="ECO:0000259" key="2">
    <source>
        <dbReference type="PROSITE" id="PS50887"/>
    </source>
</evidence>
<accession>A0A1I4TPB3</accession>
<dbReference type="InterPro" id="IPR029787">
    <property type="entry name" value="Nucleotide_cyclase"/>
</dbReference>
<dbReference type="NCBIfam" id="TIGR00254">
    <property type="entry name" value="GGDEF"/>
    <property type="match status" value="1"/>
</dbReference>
<dbReference type="OrthoDB" id="9814202at2"/>
<dbReference type="Pfam" id="PF00990">
    <property type="entry name" value="GGDEF"/>
    <property type="match status" value="1"/>
</dbReference>
<proteinExistence type="predicted"/>
<dbReference type="InterPro" id="IPR000160">
    <property type="entry name" value="GGDEF_dom"/>
</dbReference>
<dbReference type="InterPro" id="IPR001633">
    <property type="entry name" value="EAL_dom"/>
</dbReference>
<dbReference type="AlphaFoldDB" id="A0A1I4TPB3"/>
<feature type="domain" description="EAL" evidence="1">
    <location>
        <begin position="279"/>
        <end position="533"/>
    </location>
</feature>
<protein>
    <submittedName>
        <fullName evidence="3">Diguanylate cyclase/phosphodiesterase</fullName>
    </submittedName>
</protein>
<dbReference type="PROSITE" id="PS50883">
    <property type="entry name" value="EAL"/>
    <property type="match status" value="1"/>
</dbReference>
<dbReference type="Gene3D" id="3.30.70.270">
    <property type="match status" value="1"/>
</dbReference>
<evidence type="ECO:0000313" key="4">
    <source>
        <dbReference type="Proteomes" id="UP000199048"/>
    </source>
</evidence>
<dbReference type="SMART" id="SM00267">
    <property type="entry name" value="GGDEF"/>
    <property type="match status" value="1"/>
</dbReference>
<feature type="domain" description="GGDEF" evidence="2">
    <location>
        <begin position="137"/>
        <end position="270"/>
    </location>
</feature>
<dbReference type="PANTHER" id="PTHR44757">
    <property type="entry name" value="DIGUANYLATE CYCLASE DGCP"/>
    <property type="match status" value="1"/>
</dbReference>
<dbReference type="InterPro" id="IPR035919">
    <property type="entry name" value="EAL_sf"/>
</dbReference>